<reference evidence="2" key="1">
    <citation type="journal article" date="2023" name="Mol. Phylogenet. Evol.">
        <title>Genome-scale phylogeny and comparative genomics of the fungal order Sordariales.</title>
        <authorList>
            <person name="Hensen N."/>
            <person name="Bonometti L."/>
            <person name="Westerberg I."/>
            <person name="Brannstrom I.O."/>
            <person name="Guillou S."/>
            <person name="Cros-Aarteil S."/>
            <person name="Calhoun S."/>
            <person name="Haridas S."/>
            <person name="Kuo A."/>
            <person name="Mondo S."/>
            <person name="Pangilinan J."/>
            <person name="Riley R."/>
            <person name="LaButti K."/>
            <person name="Andreopoulos B."/>
            <person name="Lipzen A."/>
            <person name="Chen C."/>
            <person name="Yan M."/>
            <person name="Daum C."/>
            <person name="Ng V."/>
            <person name="Clum A."/>
            <person name="Steindorff A."/>
            <person name="Ohm R.A."/>
            <person name="Martin F."/>
            <person name="Silar P."/>
            <person name="Natvig D.O."/>
            <person name="Lalanne C."/>
            <person name="Gautier V."/>
            <person name="Ament-Velasquez S.L."/>
            <person name="Kruys A."/>
            <person name="Hutchinson M.I."/>
            <person name="Powell A.J."/>
            <person name="Barry K."/>
            <person name="Miller A.N."/>
            <person name="Grigoriev I.V."/>
            <person name="Debuchy R."/>
            <person name="Gladieux P."/>
            <person name="Hiltunen Thoren M."/>
            <person name="Johannesson H."/>
        </authorList>
    </citation>
    <scope>NUCLEOTIDE SEQUENCE</scope>
    <source>
        <strain evidence="2">CBS 314.62</strain>
    </source>
</reference>
<keyword evidence="1" id="KW-0472">Membrane</keyword>
<feature type="transmembrane region" description="Helical" evidence="1">
    <location>
        <begin position="12"/>
        <end position="33"/>
    </location>
</feature>
<keyword evidence="3" id="KW-1185">Reference proteome</keyword>
<name>A0AAE1CA39_9PEZI</name>
<organism evidence="2 3">
    <name type="scientific">Podospora appendiculata</name>
    <dbReference type="NCBI Taxonomy" id="314037"/>
    <lineage>
        <taxon>Eukaryota</taxon>
        <taxon>Fungi</taxon>
        <taxon>Dikarya</taxon>
        <taxon>Ascomycota</taxon>
        <taxon>Pezizomycotina</taxon>
        <taxon>Sordariomycetes</taxon>
        <taxon>Sordariomycetidae</taxon>
        <taxon>Sordariales</taxon>
        <taxon>Podosporaceae</taxon>
        <taxon>Podospora</taxon>
    </lineage>
</organism>
<evidence type="ECO:0000313" key="2">
    <source>
        <dbReference type="EMBL" id="KAK3685115.1"/>
    </source>
</evidence>
<sequence>MSGIDAAVALKSLDWGSALFSAVNLFISIAQWFTEWKCAQGDSAALRYAKVEDPEDIRRHNAFLSTQHPAPSTQHPTTTLLRSLSASPALFHRRLDNKGKKRKSNMPTNGGPSVPATEYYVNSYPPYPAYGFVLIGFLFASLAGNYLLGFCLTGWRKHHLQTNAEEYVPKA</sequence>
<accession>A0AAE1CA39</accession>
<evidence type="ECO:0000256" key="1">
    <source>
        <dbReference type="SAM" id="Phobius"/>
    </source>
</evidence>
<proteinExistence type="predicted"/>
<protein>
    <submittedName>
        <fullName evidence="2">Uncharacterized protein</fullName>
    </submittedName>
</protein>
<dbReference type="Proteomes" id="UP001270362">
    <property type="component" value="Unassembled WGS sequence"/>
</dbReference>
<keyword evidence="1" id="KW-0812">Transmembrane</keyword>
<dbReference type="EMBL" id="JAULSO010000003">
    <property type="protein sequence ID" value="KAK3685115.1"/>
    <property type="molecule type" value="Genomic_DNA"/>
</dbReference>
<keyword evidence="1" id="KW-1133">Transmembrane helix</keyword>
<gene>
    <name evidence="2" type="ORF">B0T22DRAFT_492096</name>
</gene>
<evidence type="ECO:0000313" key="3">
    <source>
        <dbReference type="Proteomes" id="UP001270362"/>
    </source>
</evidence>
<reference evidence="2" key="2">
    <citation type="submission" date="2023-06" db="EMBL/GenBank/DDBJ databases">
        <authorList>
            <consortium name="Lawrence Berkeley National Laboratory"/>
            <person name="Haridas S."/>
            <person name="Hensen N."/>
            <person name="Bonometti L."/>
            <person name="Westerberg I."/>
            <person name="Brannstrom I.O."/>
            <person name="Guillou S."/>
            <person name="Cros-Aarteil S."/>
            <person name="Calhoun S."/>
            <person name="Kuo A."/>
            <person name="Mondo S."/>
            <person name="Pangilinan J."/>
            <person name="Riley R."/>
            <person name="Labutti K."/>
            <person name="Andreopoulos B."/>
            <person name="Lipzen A."/>
            <person name="Chen C."/>
            <person name="Yanf M."/>
            <person name="Daum C."/>
            <person name="Ng V."/>
            <person name="Clum A."/>
            <person name="Steindorff A."/>
            <person name="Ohm R."/>
            <person name="Martin F."/>
            <person name="Silar P."/>
            <person name="Natvig D."/>
            <person name="Lalanne C."/>
            <person name="Gautier V."/>
            <person name="Ament-Velasquez S.L."/>
            <person name="Kruys A."/>
            <person name="Hutchinson M.I."/>
            <person name="Powell A.J."/>
            <person name="Barry K."/>
            <person name="Miller A.N."/>
            <person name="Grigoriev I.V."/>
            <person name="Debuchy R."/>
            <person name="Gladieux P."/>
            <person name="Thoren M.H."/>
            <person name="Johannesson H."/>
        </authorList>
    </citation>
    <scope>NUCLEOTIDE SEQUENCE</scope>
    <source>
        <strain evidence="2">CBS 314.62</strain>
    </source>
</reference>
<comment type="caution">
    <text evidence="2">The sequence shown here is derived from an EMBL/GenBank/DDBJ whole genome shotgun (WGS) entry which is preliminary data.</text>
</comment>
<dbReference type="AlphaFoldDB" id="A0AAE1CA39"/>
<feature type="transmembrane region" description="Helical" evidence="1">
    <location>
        <begin position="129"/>
        <end position="148"/>
    </location>
</feature>